<feature type="signal peptide" evidence="2">
    <location>
        <begin position="1"/>
        <end position="25"/>
    </location>
</feature>
<organism evidence="4 5">
    <name type="scientific">Homarus americanus</name>
    <name type="common">American lobster</name>
    <dbReference type="NCBI Taxonomy" id="6706"/>
    <lineage>
        <taxon>Eukaryota</taxon>
        <taxon>Metazoa</taxon>
        <taxon>Ecdysozoa</taxon>
        <taxon>Arthropoda</taxon>
        <taxon>Crustacea</taxon>
        <taxon>Multicrustacea</taxon>
        <taxon>Malacostraca</taxon>
        <taxon>Eumalacostraca</taxon>
        <taxon>Eucarida</taxon>
        <taxon>Decapoda</taxon>
        <taxon>Pleocyemata</taxon>
        <taxon>Astacidea</taxon>
        <taxon>Nephropoidea</taxon>
        <taxon>Nephropidae</taxon>
        <taxon>Homarus</taxon>
    </lineage>
</organism>
<dbReference type="OrthoDB" id="190835at2759"/>
<feature type="region of interest" description="Disordered" evidence="1">
    <location>
        <begin position="243"/>
        <end position="265"/>
    </location>
</feature>
<dbReference type="CDD" id="cd00096">
    <property type="entry name" value="Ig"/>
    <property type="match status" value="1"/>
</dbReference>
<evidence type="ECO:0000313" key="4">
    <source>
        <dbReference type="EMBL" id="KAG7177697.1"/>
    </source>
</evidence>
<evidence type="ECO:0000259" key="3">
    <source>
        <dbReference type="PROSITE" id="PS50835"/>
    </source>
</evidence>
<proteinExistence type="predicted"/>
<dbReference type="InterPro" id="IPR037448">
    <property type="entry name" value="Zig-8"/>
</dbReference>
<feature type="domain" description="Ig-like" evidence="3">
    <location>
        <begin position="40"/>
        <end position="127"/>
    </location>
</feature>
<reference evidence="4" key="1">
    <citation type="journal article" date="2021" name="Sci. Adv.">
        <title>The American lobster genome reveals insights on longevity, neural, and immune adaptations.</title>
        <authorList>
            <person name="Polinski J.M."/>
            <person name="Zimin A.V."/>
            <person name="Clark K.F."/>
            <person name="Kohn A.B."/>
            <person name="Sadowski N."/>
            <person name="Timp W."/>
            <person name="Ptitsyn A."/>
            <person name="Khanna P."/>
            <person name="Romanova D.Y."/>
            <person name="Williams P."/>
            <person name="Greenwood S.J."/>
            <person name="Moroz L.L."/>
            <person name="Walt D.R."/>
            <person name="Bodnar A.G."/>
        </authorList>
    </citation>
    <scope>NUCLEOTIDE SEQUENCE</scope>
    <source>
        <strain evidence="4">GMGI-L3</strain>
    </source>
</reference>
<feature type="domain" description="Ig-like" evidence="3">
    <location>
        <begin position="130"/>
        <end position="220"/>
    </location>
</feature>
<dbReference type="EMBL" id="JAHLQT010001931">
    <property type="protein sequence ID" value="KAG7177697.1"/>
    <property type="molecule type" value="Genomic_DNA"/>
</dbReference>
<gene>
    <name evidence="4" type="primary">zig-8-L5</name>
    <name evidence="4" type="ORF">Hamer_G008361</name>
</gene>
<keyword evidence="5" id="KW-1185">Reference proteome</keyword>
<keyword evidence="2" id="KW-0732">Signal</keyword>
<dbReference type="GO" id="GO:0050808">
    <property type="term" value="P:synapse organization"/>
    <property type="evidence" value="ECO:0007669"/>
    <property type="project" value="TreeGrafter"/>
</dbReference>
<accession>A0A8J5NDA5</accession>
<feature type="compositionally biased region" description="Low complexity" evidence="1">
    <location>
        <begin position="255"/>
        <end position="265"/>
    </location>
</feature>
<dbReference type="GO" id="GO:0032589">
    <property type="term" value="C:neuron projection membrane"/>
    <property type="evidence" value="ECO:0007669"/>
    <property type="project" value="TreeGrafter"/>
</dbReference>
<feature type="chain" id="PRO_5035319470" evidence="2">
    <location>
        <begin position="26"/>
        <end position="313"/>
    </location>
</feature>
<dbReference type="InterPro" id="IPR007110">
    <property type="entry name" value="Ig-like_dom"/>
</dbReference>
<dbReference type="Proteomes" id="UP000747542">
    <property type="component" value="Unassembled WGS sequence"/>
</dbReference>
<dbReference type="SMART" id="SM00408">
    <property type="entry name" value="IGc2"/>
    <property type="match status" value="1"/>
</dbReference>
<dbReference type="PANTHER" id="PTHR23279">
    <property type="entry name" value="DEFECTIVE PROBOSCIS EXTENSION RESPONSE DPR -RELATED"/>
    <property type="match status" value="1"/>
</dbReference>
<sequence>MVPGGRPLPWVLLLVAVCCVGSVRGGFTLEQGIPHFNTKPYFLPPPAKNLTALEGQSAYIHCRVAQLGDKKVSWIRRRDLHVLTSGVHTFASDQRFMALHADRSENWTLHIRFSQVRDSGEYQCQVNTDPRISMIFFLHVQEAATLMDGSDQRYVRQAAPYSSCSTSIASQPPGLLYWYRDAEILQQGGRVNISTHLENETVSKLVIDGARVTDSGNYTCWPTKFLPASVMVHVIPEEKAAAKSLGTGSNGGGSSTTSNSKASASPPSADILLLLLLTLTMLTWTADFLLLTTTFPLCSPSVHLPVRLRPPSR</sequence>
<dbReference type="FunFam" id="2.60.40.10:FF:000129">
    <property type="entry name" value="CLUMA_CG018772, isoform A"/>
    <property type="match status" value="1"/>
</dbReference>
<dbReference type="InterPro" id="IPR003599">
    <property type="entry name" value="Ig_sub"/>
</dbReference>
<dbReference type="SMART" id="SM00409">
    <property type="entry name" value="IG"/>
    <property type="match status" value="2"/>
</dbReference>
<evidence type="ECO:0000313" key="5">
    <source>
        <dbReference type="Proteomes" id="UP000747542"/>
    </source>
</evidence>
<dbReference type="PROSITE" id="PS50835">
    <property type="entry name" value="IG_LIKE"/>
    <property type="match status" value="2"/>
</dbReference>
<dbReference type="PANTHER" id="PTHR23279:SF41">
    <property type="entry name" value="DEFECTIVE PROBOSCIS EXTENSION RESPONSE 4-RELATED"/>
    <property type="match status" value="1"/>
</dbReference>
<comment type="caution">
    <text evidence="4">The sequence shown here is derived from an EMBL/GenBank/DDBJ whole genome shotgun (WGS) entry which is preliminary data.</text>
</comment>
<protein>
    <submittedName>
        <fullName evidence="4">Zwei Ig domain protein zig-8-like 5</fullName>
    </submittedName>
</protein>
<evidence type="ECO:0000256" key="1">
    <source>
        <dbReference type="SAM" id="MobiDB-lite"/>
    </source>
</evidence>
<dbReference type="Pfam" id="PF07679">
    <property type="entry name" value="I-set"/>
    <property type="match status" value="1"/>
</dbReference>
<name>A0A8J5NDA5_HOMAM</name>
<evidence type="ECO:0000256" key="2">
    <source>
        <dbReference type="SAM" id="SignalP"/>
    </source>
</evidence>
<dbReference type="InterPro" id="IPR013098">
    <property type="entry name" value="Ig_I-set"/>
</dbReference>
<dbReference type="AlphaFoldDB" id="A0A8J5NDA5"/>
<dbReference type="InterPro" id="IPR003598">
    <property type="entry name" value="Ig_sub2"/>
</dbReference>